<name>A0A8H6J6K4_9PEZI</name>
<gene>
    <name evidence="3" type="ORF">CMUS01_14117</name>
</gene>
<feature type="region of interest" description="Disordered" evidence="1">
    <location>
        <begin position="43"/>
        <end position="64"/>
    </location>
</feature>
<keyword evidence="4" id="KW-1185">Reference proteome</keyword>
<dbReference type="AlphaFoldDB" id="A0A8H6J6K4"/>
<sequence length="568" mass="61157">RPAPTYAKNNINNQEGVAPDKGVLDGPVLGVLEADVFADIHRNAPPSQRKWKHSQRASDPARRAPERRLLVVDAGQRGQDAFRPVRYQFYRNVKDFGAVGDGVADDTAAINRAAVVMSKTDLGKTRCAADCGSTTTLGALVYFPPGTYKISSPIIQYYFIQFVGDPTSKPIIKGSANFSGIALFDNNFYIPGGNGNQWYINQSNFLRQIRNFVYDLTVMARENTQGDQTYVPTGIHWQVGQATSITNCDFKMAVSDAKGSATAVDIMMENGSGGLVSDLTFFGGNIGFLAGSQQFTATNLQFTSCLTAIKQIWNWCFTWKNIYVLSCYIAIDCTEYSSATRQGTGSITVLDSHFNGVPYGITLGRLASDQPNVVLDNLLVENSESVVMISGGETLSPGSGGALFLNNWVSGQQYLPSGSGKKSGFANPAVKKPQGLLDGSGRYFIRSKPQYESMGSGSIVVATANGVSNDGTGDQTTAINNLLSSKKGSVIFFPAGVYMVKGNVKNPVESKIVGSMWSQIMGTGSYFQDEANPKVMVQVGNKGDSGVIEISDMMFTVKWPTAGCILMQ</sequence>
<dbReference type="InterPro" id="IPR039279">
    <property type="entry name" value="QRT3-like"/>
</dbReference>
<evidence type="ECO:0000313" key="4">
    <source>
        <dbReference type="Proteomes" id="UP000639643"/>
    </source>
</evidence>
<organism evidence="3 4">
    <name type="scientific">Colletotrichum musicola</name>
    <dbReference type="NCBI Taxonomy" id="2175873"/>
    <lineage>
        <taxon>Eukaryota</taxon>
        <taxon>Fungi</taxon>
        <taxon>Dikarya</taxon>
        <taxon>Ascomycota</taxon>
        <taxon>Pezizomycotina</taxon>
        <taxon>Sordariomycetes</taxon>
        <taxon>Hypocreomycetidae</taxon>
        <taxon>Glomerellales</taxon>
        <taxon>Glomerellaceae</taxon>
        <taxon>Colletotrichum</taxon>
        <taxon>Colletotrichum orchidearum species complex</taxon>
    </lineage>
</organism>
<proteinExistence type="predicted"/>
<dbReference type="PANTHER" id="PTHR33928">
    <property type="entry name" value="POLYGALACTURONASE QRT3"/>
    <property type="match status" value="1"/>
</dbReference>
<dbReference type="Proteomes" id="UP000639643">
    <property type="component" value="Unassembled WGS sequence"/>
</dbReference>
<dbReference type="InterPro" id="IPR011050">
    <property type="entry name" value="Pectin_lyase_fold/virulence"/>
</dbReference>
<dbReference type="Pfam" id="PF12708">
    <property type="entry name" value="Pect-lyase_RHGA_epim"/>
    <property type="match status" value="2"/>
</dbReference>
<dbReference type="EMBL" id="WIGM01000975">
    <property type="protein sequence ID" value="KAF6807464.1"/>
    <property type="molecule type" value="Genomic_DNA"/>
</dbReference>
<accession>A0A8H6J6K4</accession>
<feature type="non-terminal residue" evidence="3">
    <location>
        <position position="568"/>
    </location>
</feature>
<dbReference type="PANTHER" id="PTHR33928:SF2">
    <property type="entry name" value="PECTATE LYASE SUPERFAMILY PROTEIN DOMAIN-CONTAINING PROTEIN-RELATED"/>
    <property type="match status" value="1"/>
</dbReference>
<protein>
    <submittedName>
        <fullName evidence="3">Glucan 1,3-beta-glucosidase</fullName>
    </submittedName>
</protein>
<reference evidence="3" key="1">
    <citation type="journal article" date="2020" name="Phytopathology">
        <title>Genome Sequence Resources of Colletotrichum truncatum, C. plurivorum, C. musicola, and C. sojae: Four Species Pathogenic to Soybean (Glycine max).</title>
        <authorList>
            <person name="Rogerio F."/>
            <person name="Boufleur T.R."/>
            <person name="Ciampi-Guillardi M."/>
            <person name="Sukno S.A."/>
            <person name="Thon M.R."/>
            <person name="Massola Junior N.S."/>
            <person name="Baroncelli R."/>
        </authorList>
    </citation>
    <scope>NUCLEOTIDE SEQUENCE</scope>
    <source>
        <strain evidence="3">LFN0074</strain>
    </source>
</reference>
<dbReference type="Gene3D" id="2.160.20.10">
    <property type="entry name" value="Single-stranded right-handed beta-helix, Pectin lyase-like"/>
    <property type="match status" value="2"/>
</dbReference>
<evidence type="ECO:0000256" key="1">
    <source>
        <dbReference type="SAM" id="MobiDB-lite"/>
    </source>
</evidence>
<evidence type="ECO:0000313" key="3">
    <source>
        <dbReference type="EMBL" id="KAF6807464.1"/>
    </source>
</evidence>
<dbReference type="InterPro" id="IPR012334">
    <property type="entry name" value="Pectin_lyas_fold"/>
</dbReference>
<dbReference type="OrthoDB" id="4850323at2759"/>
<feature type="domain" description="Rhamnogalacturonase A/B/Epimerase-like pectate lyase" evidence="2">
    <location>
        <begin position="90"/>
        <end position="332"/>
    </location>
</feature>
<comment type="caution">
    <text evidence="3">The sequence shown here is derived from an EMBL/GenBank/DDBJ whole genome shotgun (WGS) entry which is preliminary data.</text>
</comment>
<evidence type="ECO:0000259" key="2">
    <source>
        <dbReference type="Pfam" id="PF12708"/>
    </source>
</evidence>
<dbReference type="CDD" id="cd23668">
    <property type="entry name" value="GH55_beta13glucanase-like"/>
    <property type="match status" value="1"/>
</dbReference>
<dbReference type="InterPro" id="IPR024535">
    <property type="entry name" value="RHGA/B-epi-like_pectate_lyase"/>
</dbReference>
<dbReference type="GO" id="GO:0004650">
    <property type="term" value="F:polygalacturonase activity"/>
    <property type="evidence" value="ECO:0007669"/>
    <property type="project" value="InterPro"/>
</dbReference>
<dbReference type="SUPFAM" id="SSF51126">
    <property type="entry name" value="Pectin lyase-like"/>
    <property type="match status" value="2"/>
</dbReference>
<feature type="domain" description="Rhamnogalacturonase A/B/Epimerase-like pectate lyase" evidence="2">
    <location>
        <begin position="464"/>
        <end position="516"/>
    </location>
</feature>